<keyword evidence="5" id="KW-1185">Reference proteome</keyword>
<dbReference type="SUPFAM" id="SSF46894">
    <property type="entry name" value="C-terminal effector domain of the bipartite response regulators"/>
    <property type="match status" value="1"/>
</dbReference>
<evidence type="ECO:0000259" key="3">
    <source>
        <dbReference type="PROSITE" id="PS50043"/>
    </source>
</evidence>
<feature type="domain" description="HTH luxR-type" evidence="3">
    <location>
        <begin position="898"/>
        <end position="963"/>
    </location>
</feature>
<dbReference type="Gene3D" id="3.40.50.300">
    <property type="entry name" value="P-loop containing nucleotide triphosphate hydrolases"/>
    <property type="match status" value="1"/>
</dbReference>
<dbReference type="InterPro" id="IPR011990">
    <property type="entry name" value="TPR-like_helical_dom_sf"/>
</dbReference>
<keyword evidence="2" id="KW-0067">ATP-binding</keyword>
<dbReference type="PROSITE" id="PS50043">
    <property type="entry name" value="HTH_LUXR_2"/>
    <property type="match status" value="1"/>
</dbReference>
<reference evidence="5" key="1">
    <citation type="journal article" date="2019" name="Int. J. Syst. Evol. Microbiol.">
        <title>The Global Catalogue of Microorganisms (GCM) 10K type strain sequencing project: providing services to taxonomists for standard genome sequencing and annotation.</title>
        <authorList>
            <consortium name="The Broad Institute Genomics Platform"/>
            <consortium name="The Broad Institute Genome Sequencing Center for Infectious Disease"/>
            <person name="Wu L."/>
            <person name="Ma J."/>
        </authorList>
    </citation>
    <scope>NUCLEOTIDE SEQUENCE [LARGE SCALE GENOMIC DNA]</scope>
    <source>
        <strain evidence="5">JCM 9371</strain>
    </source>
</reference>
<dbReference type="InterPro" id="IPR041664">
    <property type="entry name" value="AAA_16"/>
</dbReference>
<sequence>MSPLLVGRAAELRELEDALAAAPGAVLVGGEAGLGKTRLIREFGAALAEPAMPGGAPRARLLVGGCLELGSDGLPFAPFTTVLRGLVRDIGIDGVAGLVPRGDTACLARLLPEFGEPESDAASGEERARLFEVVLTLLERLAEQGPVVLVIEDAHWADRSTRDLLTFLIRNVSAAPLLIVATYRADELHRAHPLRPVLAGLERVDRVRRLELTRLSRADVAALVAGTLGHAPPPGLVDRIAARSEGNPLFIEALLDDDGTLACELPESLRDLLLAGVQRLPEETQDVLRDASGGGTRIEHALLAAVSGLDDAALTRVLRPAVAANVLVVDGDGYAFRHALIREAVHDDLLPGEHTRLHTRYAEALENDPGLVPSGRLWVELSHHWNAAHDSTWALVASWRAAADARKALAYAECLTMLSRVLELWDRVPDAAERIGADHVKVLEDAATAADFAGEYDRGIKLVTAALDEVERGGARDTARWASLLELRGRMSHQMARPGFVEDLRAAAAALPADPPTVLRARVLATLAQYVRLTTDIDGARAAAEESLAIARRLEDPLAEAQALITLFCVDIDYEKDATRITEVRDVAERSGDHRAILRRSVIESHFLEGAGRHEEAAAVAARGRELAREYGVTRTQGTFLSINQTEPLVSLGRWDEALTVLRNAMDQEPSVTIRTSLLVLWGMVTLARGDVEGTREPLTAAREIVALKMNWLKTQDYFATLRLEGLVALAEGRPADAVAAAREVVKRPGLPDDARYAWPVLVIGAAACAELAAAGQDASDDLARMEERAAQVHVQGPLQGAYALTFAAEAARARGVLDRDAWDTAAAAWEALGNPFHRAEALTRAAEAALLDGDHEAAADRLCVAAALAAGLRAEPLAARIDDLRRRTRGPRRNGADDAVPLGLTPREYEVLRLVAEGRSNRDIAAALFISVKTASVHVSNILGKLEVASRGEAAATAHRLALFPGQNRQPARR</sequence>
<evidence type="ECO:0000313" key="4">
    <source>
        <dbReference type="EMBL" id="MFD0691850.1"/>
    </source>
</evidence>
<dbReference type="InterPro" id="IPR027417">
    <property type="entry name" value="P-loop_NTPase"/>
</dbReference>
<gene>
    <name evidence="4" type="ORF">ACFQZM_45680</name>
</gene>
<dbReference type="PANTHER" id="PTHR16305">
    <property type="entry name" value="TESTICULAR SOLUBLE ADENYLYL CYCLASE"/>
    <property type="match status" value="1"/>
</dbReference>
<dbReference type="PANTHER" id="PTHR16305:SF35">
    <property type="entry name" value="TRANSCRIPTIONAL ACTIVATOR DOMAIN"/>
    <property type="match status" value="1"/>
</dbReference>
<dbReference type="CDD" id="cd06170">
    <property type="entry name" value="LuxR_C_like"/>
    <property type="match status" value="1"/>
</dbReference>
<proteinExistence type="predicted"/>
<protein>
    <submittedName>
        <fullName evidence="4">Helix-turn-helix transcriptional regulator</fullName>
    </submittedName>
</protein>
<name>A0ABW2Y1C3_9ACTN</name>
<dbReference type="Gene3D" id="1.10.10.10">
    <property type="entry name" value="Winged helix-like DNA-binding domain superfamily/Winged helix DNA-binding domain"/>
    <property type="match status" value="1"/>
</dbReference>
<comment type="caution">
    <text evidence="4">The sequence shown here is derived from an EMBL/GenBank/DDBJ whole genome shotgun (WGS) entry which is preliminary data.</text>
</comment>
<keyword evidence="1" id="KW-0547">Nucleotide-binding</keyword>
<dbReference type="InterPro" id="IPR016032">
    <property type="entry name" value="Sig_transdc_resp-reg_C-effctor"/>
</dbReference>
<dbReference type="PRINTS" id="PR00038">
    <property type="entry name" value="HTHLUXR"/>
</dbReference>
<dbReference type="Pfam" id="PF00196">
    <property type="entry name" value="GerE"/>
    <property type="match status" value="1"/>
</dbReference>
<accession>A0ABW2Y1C3</accession>
<dbReference type="Pfam" id="PF13191">
    <property type="entry name" value="AAA_16"/>
    <property type="match status" value="1"/>
</dbReference>
<dbReference type="EMBL" id="JBHTGP010000033">
    <property type="protein sequence ID" value="MFD0691850.1"/>
    <property type="molecule type" value="Genomic_DNA"/>
</dbReference>
<dbReference type="InterPro" id="IPR036388">
    <property type="entry name" value="WH-like_DNA-bd_sf"/>
</dbReference>
<dbReference type="Proteomes" id="UP001597063">
    <property type="component" value="Unassembled WGS sequence"/>
</dbReference>
<dbReference type="RefSeq" id="WP_131756048.1">
    <property type="nucleotide sequence ID" value="NZ_CAACUY010000011.1"/>
</dbReference>
<dbReference type="InterPro" id="IPR000792">
    <property type="entry name" value="Tscrpt_reg_LuxR_C"/>
</dbReference>
<organism evidence="4 5">
    <name type="scientific">Actinomadura fibrosa</name>
    <dbReference type="NCBI Taxonomy" id="111802"/>
    <lineage>
        <taxon>Bacteria</taxon>
        <taxon>Bacillati</taxon>
        <taxon>Actinomycetota</taxon>
        <taxon>Actinomycetes</taxon>
        <taxon>Streptosporangiales</taxon>
        <taxon>Thermomonosporaceae</taxon>
        <taxon>Actinomadura</taxon>
    </lineage>
</organism>
<evidence type="ECO:0000313" key="5">
    <source>
        <dbReference type="Proteomes" id="UP001597063"/>
    </source>
</evidence>
<dbReference type="SUPFAM" id="SSF52540">
    <property type="entry name" value="P-loop containing nucleoside triphosphate hydrolases"/>
    <property type="match status" value="1"/>
</dbReference>
<dbReference type="SUPFAM" id="SSF48452">
    <property type="entry name" value="TPR-like"/>
    <property type="match status" value="1"/>
</dbReference>
<evidence type="ECO:0000256" key="2">
    <source>
        <dbReference type="ARBA" id="ARBA00022840"/>
    </source>
</evidence>
<evidence type="ECO:0000256" key="1">
    <source>
        <dbReference type="ARBA" id="ARBA00022741"/>
    </source>
</evidence>
<dbReference type="Gene3D" id="1.25.40.10">
    <property type="entry name" value="Tetratricopeptide repeat domain"/>
    <property type="match status" value="1"/>
</dbReference>
<dbReference type="SMART" id="SM00421">
    <property type="entry name" value="HTH_LUXR"/>
    <property type="match status" value="1"/>
</dbReference>